<sequence>MANYELDLLENATDSLNEALMKYEEGEAGEDKAYKFCILHFSHFLELLFKYYVYKSHPLLIYKNPFAKNLNEDSFTIGLPEAIQFLKNEGKEITKEFSRDLDWVKKLRNSIEHYKFSMDVVEVKETIGRLVKTVYEFNESHHAINLDEYLDSDTYDSFHELAKSYEFKVKKAIEEADNAQKEAFRGVSLKDSMDVNFQRLECPECGQNTLIPNDESSTGYQCTLCENDDSDEIEVDCGICGVPGAKCYMSYTEEWGYTCEHHFQ</sequence>
<evidence type="ECO:0008006" key="3">
    <source>
        <dbReference type="Google" id="ProtNLM"/>
    </source>
</evidence>
<name>A0ABY7VAR9_9GAMM</name>
<proteinExistence type="predicted"/>
<evidence type="ECO:0000313" key="2">
    <source>
        <dbReference type="Proteomes" id="UP001215231"/>
    </source>
</evidence>
<keyword evidence="2" id="KW-1185">Reference proteome</keyword>
<dbReference type="RefSeq" id="WP_274050438.1">
    <property type="nucleotide sequence ID" value="NZ_CP059693.1"/>
</dbReference>
<accession>A0ABY7VAR9</accession>
<dbReference type="Proteomes" id="UP001215231">
    <property type="component" value="Chromosome"/>
</dbReference>
<dbReference type="EMBL" id="CP059693">
    <property type="protein sequence ID" value="WDE10401.1"/>
    <property type="molecule type" value="Genomic_DNA"/>
</dbReference>
<reference evidence="1 2" key="1">
    <citation type="journal article" date="2022" name="Mar. Drugs">
        <title>Bioassay-Guided Fractionation Leads to the Detection of Cholic Acid Generated by the Rare Thalassomonas sp.</title>
        <authorList>
            <person name="Pheiffer F."/>
            <person name="Schneider Y.K."/>
            <person name="Hansen E.H."/>
            <person name="Andersen J.H."/>
            <person name="Isaksson J."/>
            <person name="Busche T."/>
            <person name="R C."/>
            <person name="Kalinowski J."/>
            <person name="Zyl L.V."/>
            <person name="Trindade M."/>
        </authorList>
    </citation>
    <scope>NUCLEOTIDE SEQUENCE [LARGE SCALE GENOMIC DNA]</scope>
    <source>
        <strain evidence="1 2">A5K-61T</strain>
    </source>
</reference>
<evidence type="ECO:0000313" key="1">
    <source>
        <dbReference type="EMBL" id="WDE10401.1"/>
    </source>
</evidence>
<gene>
    <name evidence="1" type="ORF">H3N35_19290</name>
</gene>
<organism evidence="1 2">
    <name type="scientific">Thalassomonas haliotis</name>
    <dbReference type="NCBI Taxonomy" id="485448"/>
    <lineage>
        <taxon>Bacteria</taxon>
        <taxon>Pseudomonadati</taxon>
        <taxon>Pseudomonadota</taxon>
        <taxon>Gammaproteobacteria</taxon>
        <taxon>Alteromonadales</taxon>
        <taxon>Colwelliaceae</taxon>
        <taxon>Thalassomonas</taxon>
    </lineage>
</organism>
<protein>
    <recommendedName>
        <fullName evidence="3">HEPN domain-containing protein</fullName>
    </recommendedName>
</protein>